<evidence type="ECO:0000259" key="2">
    <source>
        <dbReference type="Pfam" id="PF08398"/>
    </source>
</evidence>
<protein>
    <recommendedName>
        <fullName evidence="2">Phospholipase A2-like domain-containing protein</fullName>
    </recommendedName>
</protein>
<dbReference type="Proteomes" id="UP001159405">
    <property type="component" value="Unassembled WGS sequence"/>
</dbReference>
<name>A0ABN8PT29_9CNID</name>
<dbReference type="Pfam" id="PF08398">
    <property type="entry name" value="Phospholip_A2_4"/>
    <property type="match status" value="1"/>
</dbReference>
<dbReference type="EMBL" id="CALNXK010000083">
    <property type="protein sequence ID" value="CAH3148212.1"/>
    <property type="molecule type" value="Genomic_DNA"/>
</dbReference>
<evidence type="ECO:0000256" key="1">
    <source>
        <dbReference type="SAM" id="MobiDB-lite"/>
    </source>
</evidence>
<keyword evidence="4" id="KW-1185">Reference proteome</keyword>
<feature type="domain" description="Phospholipase A2-like" evidence="2">
    <location>
        <begin position="39"/>
        <end position="120"/>
    </location>
</feature>
<reference evidence="3 4" key="1">
    <citation type="submission" date="2022-05" db="EMBL/GenBank/DDBJ databases">
        <authorList>
            <consortium name="Genoscope - CEA"/>
            <person name="William W."/>
        </authorList>
    </citation>
    <scope>NUCLEOTIDE SEQUENCE [LARGE SCALE GENOMIC DNA]</scope>
</reference>
<sequence>MARTTRRRRRRRRPRASRRRRMVGRGLDVQKWLAKTGIEFHWPGYQYMGPGTHLETRLKRGDPGINRLDRIAKQHDIDYSRARSHQDKWNADDKMIRAITNLPGKKTWTEAFVKKIMQAKRKLKL</sequence>
<proteinExistence type="predicted"/>
<dbReference type="InterPro" id="IPR013607">
    <property type="entry name" value="Phospholipase_A2-like"/>
</dbReference>
<evidence type="ECO:0000313" key="4">
    <source>
        <dbReference type="Proteomes" id="UP001159405"/>
    </source>
</evidence>
<gene>
    <name evidence="3" type="ORF">PLOB_00046494</name>
</gene>
<comment type="caution">
    <text evidence="3">The sequence shown here is derived from an EMBL/GenBank/DDBJ whole genome shotgun (WGS) entry which is preliminary data.</text>
</comment>
<feature type="region of interest" description="Disordered" evidence="1">
    <location>
        <begin position="1"/>
        <end position="22"/>
    </location>
</feature>
<organism evidence="3 4">
    <name type="scientific">Porites lobata</name>
    <dbReference type="NCBI Taxonomy" id="104759"/>
    <lineage>
        <taxon>Eukaryota</taxon>
        <taxon>Metazoa</taxon>
        <taxon>Cnidaria</taxon>
        <taxon>Anthozoa</taxon>
        <taxon>Hexacorallia</taxon>
        <taxon>Scleractinia</taxon>
        <taxon>Fungiina</taxon>
        <taxon>Poritidae</taxon>
        <taxon>Porites</taxon>
    </lineage>
</organism>
<accession>A0ABN8PT29</accession>
<evidence type="ECO:0000313" key="3">
    <source>
        <dbReference type="EMBL" id="CAH3148212.1"/>
    </source>
</evidence>